<comment type="caution">
    <text evidence="3">The sequence shown here is derived from an EMBL/GenBank/DDBJ whole genome shotgun (WGS) entry which is preliminary data.</text>
</comment>
<accession>A0A1E5H4J5</accession>
<evidence type="ECO:0000313" key="4">
    <source>
        <dbReference type="Proteomes" id="UP000095094"/>
    </source>
</evidence>
<dbReference type="PANTHER" id="PTHR22946">
    <property type="entry name" value="DIENELACTONE HYDROLASE DOMAIN-CONTAINING PROTEIN-RELATED"/>
    <property type="match status" value="1"/>
</dbReference>
<evidence type="ECO:0000259" key="2">
    <source>
        <dbReference type="Pfam" id="PF00326"/>
    </source>
</evidence>
<evidence type="ECO:0000256" key="1">
    <source>
        <dbReference type="ARBA" id="ARBA00022801"/>
    </source>
</evidence>
<dbReference type="SUPFAM" id="SSF53474">
    <property type="entry name" value="alpha/beta-Hydrolases"/>
    <property type="match status" value="1"/>
</dbReference>
<dbReference type="Pfam" id="PF00326">
    <property type="entry name" value="Peptidase_S9"/>
    <property type="match status" value="1"/>
</dbReference>
<evidence type="ECO:0000313" key="3">
    <source>
        <dbReference type="EMBL" id="OEG19898.1"/>
    </source>
</evidence>
<dbReference type="InterPro" id="IPR029058">
    <property type="entry name" value="AB_hydrolase_fold"/>
</dbReference>
<keyword evidence="4" id="KW-1185">Reference proteome</keyword>
<dbReference type="OrthoDB" id="31158at2"/>
<dbReference type="GO" id="GO:0006508">
    <property type="term" value="P:proteolysis"/>
    <property type="evidence" value="ECO:0007669"/>
    <property type="project" value="InterPro"/>
</dbReference>
<dbReference type="PANTHER" id="PTHR22946:SF9">
    <property type="entry name" value="POLYKETIDE TRANSFERASE AF380"/>
    <property type="match status" value="1"/>
</dbReference>
<dbReference type="InterPro" id="IPR001375">
    <property type="entry name" value="Peptidase_S9_cat"/>
</dbReference>
<keyword evidence="1" id="KW-0378">Hydrolase</keyword>
<protein>
    <submittedName>
        <fullName evidence="3">S9 family serine peptidase</fullName>
    </submittedName>
</protein>
<proteinExistence type="predicted"/>
<feature type="domain" description="Peptidase S9 prolyl oligopeptidase catalytic" evidence="2">
    <location>
        <begin position="93"/>
        <end position="250"/>
    </location>
</feature>
<dbReference type="EMBL" id="MIJY01000002">
    <property type="protein sequence ID" value="OEG19898.1"/>
    <property type="molecule type" value="Genomic_DNA"/>
</dbReference>
<name>A0A1E5H4J5_9ENTE</name>
<reference evidence="4" key="1">
    <citation type="submission" date="2016-09" db="EMBL/GenBank/DDBJ databases">
        <authorList>
            <person name="Gulvik C.A."/>
        </authorList>
    </citation>
    <scope>NUCLEOTIDE SEQUENCE [LARGE SCALE GENOMIC DNA]</scope>
    <source>
        <strain evidence="4">LMG 8895</strain>
    </source>
</reference>
<dbReference type="RefSeq" id="WP_069662165.1">
    <property type="nucleotide sequence ID" value="NZ_JBHUJJ010000001.1"/>
</dbReference>
<dbReference type="InterPro" id="IPR050261">
    <property type="entry name" value="FrsA_esterase"/>
</dbReference>
<dbReference type="Proteomes" id="UP000095094">
    <property type="component" value="Unassembled WGS sequence"/>
</dbReference>
<dbReference type="GO" id="GO:0008236">
    <property type="term" value="F:serine-type peptidase activity"/>
    <property type="evidence" value="ECO:0007669"/>
    <property type="project" value="InterPro"/>
</dbReference>
<dbReference type="Gene3D" id="3.40.50.1820">
    <property type="entry name" value="alpha/beta hydrolase"/>
    <property type="match status" value="1"/>
</dbReference>
<sequence length="265" mass="30415">MKISIRHRYIKKIPVLEVVSEENKNKALPFVVYYHGWQSAKELSLTQARKLARKGIRVILPDAMNHGERKTGPVSPIPSVTFWSSIQYNIIEFSQLVRHFEKLELIEAGKIGVGGVSMGGITTCALLTQHPEISVAACMMGTPAPLRYIERVMERAEEMDYFVPKDLPLLQSWVNYYDLSKVPEKLAERPVLFWHGTKDPKIPYEDMADFYEKISSEEYAKHSRFITGKDEGHLVKGEMMDVVAEWFEENLSKHETETTIIDVEK</sequence>
<dbReference type="GO" id="GO:0052689">
    <property type="term" value="F:carboxylic ester hydrolase activity"/>
    <property type="evidence" value="ECO:0007669"/>
    <property type="project" value="UniProtKB-ARBA"/>
</dbReference>
<organism evidence="3 4">
    <name type="scientific">Enterococcus termitis</name>
    <dbReference type="NCBI Taxonomy" id="332950"/>
    <lineage>
        <taxon>Bacteria</taxon>
        <taxon>Bacillati</taxon>
        <taxon>Bacillota</taxon>
        <taxon>Bacilli</taxon>
        <taxon>Lactobacillales</taxon>
        <taxon>Enterococcaceae</taxon>
        <taxon>Enterococcus</taxon>
    </lineage>
</organism>
<dbReference type="AlphaFoldDB" id="A0A1E5H4J5"/>
<gene>
    <name evidence="3" type="ORF">BCR25_13980</name>
</gene>